<organism evidence="1">
    <name type="scientific">Brachypodium distachyon</name>
    <name type="common">Purple false brome</name>
    <name type="synonym">Trachynia distachya</name>
    <dbReference type="NCBI Taxonomy" id="15368"/>
    <lineage>
        <taxon>Eukaryota</taxon>
        <taxon>Viridiplantae</taxon>
        <taxon>Streptophyta</taxon>
        <taxon>Embryophyta</taxon>
        <taxon>Tracheophyta</taxon>
        <taxon>Spermatophyta</taxon>
        <taxon>Magnoliopsida</taxon>
        <taxon>Liliopsida</taxon>
        <taxon>Poales</taxon>
        <taxon>Poaceae</taxon>
        <taxon>BOP clade</taxon>
        <taxon>Pooideae</taxon>
        <taxon>Stipodae</taxon>
        <taxon>Brachypodieae</taxon>
        <taxon>Brachypodium</taxon>
    </lineage>
</organism>
<reference evidence="1 2" key="1">
    <citation type="journal article" date="2010" name="Nature">
        <title>Genome sequencing and analysis of the model grass Brachypodium distachyon.</title>
        <authorList>
            <consortium name="International Brachypodium Initiative"/>
        </authorList>
    </citation>
    <scope>NUCLEOTIDE SEQUENCE [LARGE SCALE GENOMIC DNA]</scope>
    <source>
        <strain evidence="1 2">Bd21</strain>
    </source>
</reference>
<dbReference type="EMBL" id="CM000884">
    <property type="protein sequence ID" value="PNT62052.1"/>
    <property type="molecule type" value="Genomic_DNA"/>
</dbReference>
<dbReference type="Gramene" id="PNT62052">
    <property type="protein sequence ID" value="PNT62052"/>
    <property type="gene ID" value="BRADI_5g24696v3"/>
</dbReference>
<reference evidence="2" key="3">
    <citation type="submission" date="2018-08" db="UniProtKB">
        <authorList>
            <consortium name="EnsemblPlants"/>
        </authorList>
    </citation>
    <scope>IDENTIFICATION</scope>
    <source>
        <strain evidence="2">cv. Bd21</strain>
    </source>
</reference>
<evidence type="ECO:0000313" key="2">
    <source>
        <dbReference type="EnsemblPlants" id="PNT62052"/>
    </source>
</evidence>
<reference evidence="1" key="2">
    <citation type="submission" date="2017-06" db="EMBL/GenBank/DDBJ databases">
        <title>WGS assembly of Brachypodium distachyon.</title>
        <authorList>
            <consortium name="The International Brachypodium Initiative"/>
            <person name="Lucas S."/>
            <person name="Harmon-Smith M."/>
            <person name="Lail K."/>
            <person name="Tice H."/>
            <person name="Grimwood J."/>
            <person name="Bruce D."/>
            <person name="Barry K."/>
            <person name="Shu S."/>
            <person name="Lindquist E."/>
            <person name="Wang M."/>
            <person name="Pitluck S."/>
            <person name="Vogel J.P."/>
            <person name="Garvin D.F."/>
            <person name="Mockler T.C."/>
            <person name="Schmutz J."/>
            <person name="Rokhsar D."/>
            <person name="Bevan M.W."/>
        </authorList>
    </citation>
    <scope>NUCLEOTIDE SEQUENCE</scope>
    <source>
        <strain evidence="1">Bd21</strain>
    </source>
</reference>
<keyword evidence="3" id="KW-1185">Reference proteome</keyword>
<evidence type="ECO:0000313" key="1">
    <source>
        <dbReference type="EMBL" id="PNT62052.1"/>
    </source>
</evidence>
<proteinExistence type="predicted"/>
<name>A0A2K2CJ50_BRADI</name>
<gene>
    <name evidence="1" type="ORF">BRADI_5g24696v3</name>
</gene>
<dbReference type="EnsemblPlants" id="PNT62052">
    <property type="protein sequence ID" value="PNT62052"/>
    <property type="gene ID" value="BRADI_5g24696v3"/>
</dbReference>
<evidence type="ECO:0000313" key="3">
    <source>
        <dbReference type="Proteomes" id="UP000008810"/>
    </source>
</evidence>
<dbReference type="Proteomes" id="UP000008810">
    <property type="component" value="Chromosome 5"/>
</dbReference>
<accession>A0A2K2CJ50</accession>
<protein>
    <submittedName>
        <fullName evidence="1 2">Uncharacterized protein</fullName>
    </submittedName>
</protein>
<sequence length="57" mass="6541">MDGNARTDRPYHHRLFLLQQLQELKQDKGNDAPSVSVYPQNGGKIQLAAWTGHCHWI</sequence>
<dbReference type="AlphaFoldDB" id="A0A2K2CJ50"/>
<dbReference type="InParanoid" id="A0A2K2CJ50"/>